<dbReference type="CDD" id="cd04301">
    <property type="entry name" value="NAT_SF"/>
    <property type="match status" value="2"/>
</dbReference>
<organism evidence="4 5">
    <name type="scientific">Blautia parvula</name>
    <dbReference type="NCBI Taxonomy" id="2877527"/>
    <lineage>
        <taxon>Bacteria</taxon>
        <taxon>Bacillati</taxon>
        <taxon>Bacillota</taxon>
        <taxon>Clostridia</taxon>
        <taxon>Lachnospirales</taxon>
        <taxon>Lachnospiraceae</taxon>
        <taxon>Blautia</taxon>
    </lineage>
</organism>
<evidence type="ECO:0000313" key="4">
    <source>
        <dbReference type="EMBL" id="GAA6501658.1"/>
    </source>
</evidence>
<dbReference type="Gene3D" id="3.40.630.30">
    <property type="match status" value="2"/>
</dbReference>
<gene>
    <name evidence="4" type="ORF">K340107D12_44740</name>
</gene>
<keyword evidence="5" id="KW-1185">Reference proteome</keyword>
<evidence type="ECO:0000259" key="3">
    <source>
        <dbReference type="PROSITE" id="PS51186"/>
    </source>
</evidence>
<accession>A0ABQ0BYQ1</accession>
<dbReference type="Pfam" id="PF13673">
    <property type="entry name" value="Acetyltransf_10"/>
    <property type="match status" value="1"/>
</dbReference>
<dbReference type="SUPFAM" id="SSF55729">
    <property type="entry name" value="Acyl-CoA N-acyltransferases (Nat)"/>
    <property type="match status" value="2"/>
</dbReference>
<dbReference type="RefSeq" id="WP_227210630.1">
    <property type="nucleotide sequence ID" value="NZ_BAABZQ010000001.1"/>
</dbReference>
<reference evidence="4 5" key="1">
    <citation type="submission" date="2024-04" db="EMBL/GenBank/DDBJ databases">
        <title>Defined microbial consortia suppress multidrug-resistant proinflammatory Enterobacteriaceae via ecological control.</title>
        <authorList>
            <person name="Furuichi M."/>
            <person name="Kawaguchi T."/>
            <person name="Pust M."/>
            <person name="Yasuma K."/>
            <person name="Plichta D."/>
            <person name="Hasegawa N."/>
            <person name="Ohya T."/>
            <person name="Bhattarai S."/>
            <person name="Sasajima S."/>
            <person name="Aoto Y."/>
            <person name="Tuganbaev T."/>
            <person name="Yaginuma M."/>
            <person name="Ueda M."/>
            <person name="Okahashi N."/>
            <person name="Amafuji K."/>
            <person name="Kiridooshi Y."/>
            <person name="Sugita K."/>
            <person name="Strazar M."/>
            <person name="Skelly A."/>
            <person name="Suda W."/>
            <person name="Hattori M."/>
            <person name="Nakamoto N."/>
            <person name="Caballero S."/>
            <person name="Norman J."/>
            <person name="Olle B."/>
            <person name="Tanoue T."/>
            <person name="Arita M."/>
            <person name="Bucci V."/>
            <person name="Atarashi K."/>
            <person name="Xavier R."/>
            <person name="Honda K."/>
        </authorList>
    </citation>
    <scope>NUCLEOTIDE SEQUENCE [LARGE SCALE GENOMIC DNA]</scope>
    <source>
        <strain evidence="5">k34-0107-D12</strain>
    </source>
</reference>
<dbReference type="EMBL" id="BAABZQ010000001">
    <property type="protein sequence ID" value="GAA6501658.1"/>
    <property type="molecule type" value="Genomic_DNA"/>
</dbReference>
<keyword evidence="2" id="KW-0012">Acyltransferase</keyword>
<protein>
    <recommendedName>
        <fullName evidence="3">N-acetyltransferase domain-containing protein</fullName>
    </recommendedName>
</protein>
<dbReference type="Pfam" id="PF00583">
    <property type="entry name" value="Acetyltransf_1"/>
    <property type="match status" value="1"/>
</dbReference>
<keyword evidence="1" id="KW-0808">Transferase</keyword>
<dbReference type="InterPro" id="IPR016181">
    <property type="entry name" value="Acyl_CoA_acyltransferase"/>
</dbReference>
<dbReference type="PANTHER" id="PTHR43800:SF1">
    <property type="entry name" value="PEPTIDYL-LYSINE N-ACETYLTRANSFERASE YJAB"/>
    <property type="match status" value="1"/>
</dbReference>
<evidence type="ECO:0000313" key="5">
    <source>
        <dbReference type="Proteomes" id="UP001600941"/>
    </source>
</evidence>
<dbReference type="PROSITE" id="PS51186">
    <property type="entry name" value="GNAT"/>
    <property type="match status" value="2"/>
</dbReference>
<evidence type="ECO:0000256" key="1">
    <source>
        <dbReference type="ARBA" id="ARBA00022679"/>
    </source>
</evidence>
<dbReference type="InterPro" id="IPR000182">
    <property type="entry name" value="GNAT_dom"/>
</dbReference>
<comment type="caution">
    <text evidence="4">The sequence shown here is derived from an EMBL/GenBank/DDBJ whole genome shotgun (WGS) entry which is preliminary data.</text>
</comment>
<evidence type="ECO:0000256" key="2">
    <source>
        <dbReference type="ARBA" id="ARBA00023315"/>
    </source>
</evidence>
<feature type="domain" description="N-acetyltransferase" evidence="3">
    <location>
        <begin position="3"/>
        <end position="144"/>
    </location>
</feature>
<proteinExistence type="predicted"/>
<sequence length="309" mass="35818">MAFVIREFTPKDIQALMEIWLQANCRAHSFIPSSYWEENYEYVSRELLKAEILVCEVEEQIAGFIGMQEDFLAGLFVRIEKQGQGIGTALLKEACRRHEELSLRVYEKNENAVRFYKKYGFVLRESDTDAETGETEYLMRYTGKKELLFEQITLQDGRRVEELSQLASSVVKEVFDPMIGAEQNDYMIHLFQTVPAIKGQLENGYTYYMVKDASGDVGFLAFYPRDGMLYLSKFYLKSSARGRGYAGRMFDFVKKKAVEAGYGKIFLNVNKKNPAAAVYRHMGFQLLREEKNDIGNGFYMDDYVFLYQI</sequence>
<dbReference type="PANTHER" id="PTHR43800">
    <property type="entry name" value="PEPTIDYL-LYSINE N-ACETYLTRANSFERASE YJAB"/>
    <property type="match status" value="1"/>
</dbReference>
<dbReference type="Proteomes" id="UP001600941">
    <property type="component" value="Unassembled WGS sequence"/>
</dbReference>
<name>A0ABQ0BYQ1_9FIRM</name>
<feature type="domain" description="N-acetyltransferase" evidence="3">
    <location>
        <begin position="161"/>
        <end position="305"/>
    </location>
</feature>